<dbReference type="CDD" id="cd00130">
    <property type="entry name" value="PAS"/>
    <property type="match status" value="2"/>
</dbReference>
<dbReference type="PANTHER" id="PTHR46055:SF1">
    <property type="entry name" value="NEURONAL PAS DOMAIN-CONTAINING PROTEIN 2"/>
    <property type="match status" value="1"/>
</dbReference>
<dbReference type="InterPro" id="IPR036638">
    <property type="entry name" value="HLH_DNA-bd_sf"/>
</dbReference>
<dbReference type="PANTHER" id="PTHR46055">
    <property type="entry name" value="CIRCADIAN LOCOMOTER OUTPUT CYCLES PROTEIN KAPUT"/>
    <property type="match status" value="1"/>
</dbReference>
<feature type="domain" description="BHLH" evidence="11">
    <location>
        <begin position="21"/>
        <end position="71"/>
    </location>
</feature>
<keyword evidence="2" id="KW-0805">Transcription regulation</keyword>
<dbReference type="Proteomes" id="UP000001645">
    <property type="component" value="Chromosome 1"/>
</dbReference>
<dbReference type="InterPro" id="IPR013767">
    <property type="entry name" value="PAS_fold"/>
</dbReference>
<dbReference type="InterPro" id="IPR000014">
    <property type="entry name" value="PAS"/>
</dbReference>
<dbReference type="SMART" id="SM00086">
    <property type="entry name" value="PAC"/>
    <property type="match status" value="1"/>
</dbReference>
<evidence type="ECO:0000256" key="6">
    <source>
        <dbReference type="ARBA" id="ARBA00023163"/>
    </source>
</evidence>
<evidence type="ECO:0000259" key="10">
    <source>
        <dbReference type="PROSITE" id="PS50112"/>
    </source>
</evidence>
<evidence type="ECO:0000256" key="4">
    <source>
        <dbReference type="ARBA" id="ARBA00023125"/>
    </source>
</evidence>
<feature type="region of interest" description="Disordered" evidence="9">
    <location>
        <begin position="417"/>
        <end position="479"/>
    </location>
</feature>
<dbReference type="InterPro" id="IPR035965">
    <property type="entry name" value="PAS-like_dom_sf"/>
</dbReference>
<evidence type="ECO:0000256" key="1">
    <source>
        <dbReference type="ARBA" id="ARBA00022737"/>
    </source>
</evidence>
<dbReference type="GeneTree" id="ENSGT00940000160744"/>
<dbReference type="GO" id="GO:0005737">
    <property type="term" value="C:cytoplasm"/>
    <property type="evidence" value="ECO:0007669"/>
    <property type="project" value="InterPro"/>
</dbReference>
<name>G1NPL7_MELGA</name>
<dbReference type="InterPro" id="IPR047230">
    <property type="entry name" value="CLOCK-like"/>
</dbReference>
<feature type="compositionally biased region" description="Polar residues" evidence="9">
    <location>
        <begin position="764"/>
        <end position="781"/>
    </location>
</feature>
<reference evidence="12 13" key="1">
    <citation type="journal article" date="2010" name="PLoS Biol.">
        <title>Multi-platform next-generation sequencing of the domestic turkey (Meleagris gallopavo): genome assembly and analysis.</title>
        <authorList>
            <person name="Dalloul R.A."/>
            <person name="Long J.A."/>
            <person name="Zimin A.V."/>
            <person name="Aslam L."/>
            <person name="Beal K."/>
            <person name="Blomberg L.A."/>
            <person name="Bouffard P."/>
            <person name="Burt D.W."/>
            <person name="Crasta O."/>
            <person name="Crooijmans R.P."/>
            <person name="Cooper K."/>
            <person name="Coulombe R.A."/>
            <person name="De S."/>
            <person name="Delany M.E."/>
            <person name="Dodgson J.B."/>
            <person name="Dong J.J."/>
            <person name="Evans C."/>
            <person name="Frederickson K.M."/>
            <person name="Flicek P."/>
            <person name="Florea L."/>
            <person name="Folkerts O."/>
            <person name="Groenen M.A."/>
            <person name="Harkins T.T."/>
            <person name="Herrero J."/>
            <person name="Hoffmann S."/>
            <person name="Megens H.J."/>
            <person name="Jiang A."/>
            <person name="de Jong P."/>
            <person name="Kaiser P."/>
            <person name="Kim H."/>
            <person name="Kim K.W."/>
            <person name="Kim S."/>
            <person name="Langenberger D."/>
            <person name="Lee M.K."/>
            <person name="Lee T."/>
            <person name="Mane S."/>
            <person name="Marcais G."/>
            <person name="Marz M."/>
            <person name="McElroy A.P."/>
            <person name="Modise T."/>
            <person name="Nefedov M."/>
            <person name="Notredame C."/>
            <person name="Paton I.R."/>
            <person name="Payne W.S."/>
            <person name="Pertea G."/>
            <person name="Prickett D."/>
            <person name="Puiu D."/>
            <person name="Qioa D."/>
            <person name="Raineri E."/>
            <person name="Ruffier M."/>
            <person name="Salzberg S.L."/>
            <person name="Schatz M.C."/>
            <person name="Scheuring C."/>
            <person name="Schmidt C.J."/>
            <person name="Schroeder S."/>
            <person name="Searle S.M."/>
            <person name="Smith E.J."/>
            <person name="Smith J."/>
            <person name="Sonstegard T.S."/>
            <person name="Stadler P.F."/>
            <person name="Tafer H."/>
            <person name="Tu Z.J."/>
            <person name="Van Tassell C.P."/>
            <person name="Vilella A.J."/>
            <person name="Williams K.P."/>
            <person name="Yorke J.A."/>
            <person name="Zhang L."/>
            <person name="Zhang H.B."/>
            <person name="Zhang X."/>
            <person name="Zhang Y."/>
            <person name="Reed K.M."/>
        </authorList>
    </citation>
    <scope>NUCLEOTIDE SEQUENCE [LARGE SCALE GENOMIC DNA]</scope>
</reference>
<dbReference type="OrthoDB" id="411251at2759"/>
<evidence type="ECO:0000256" key="2">
    <source>
        <dbReference type="ARBA" id="ARBA00023015"/>
    </source>
</evidence>
<dbReference type="Pfam" id="PF00989">
    <property type="entry name" value="PAS"/>
    <property type="match status" value="1"/>
</dbReference>
<feature type="region of interest" description="Disordered" evidence="9">
    <location>
        <begin position="617"/>
        <end position="667"/>
    </location>
</feature>
<dbReference type="Ensembl" id="ENSMGAT00000016643.3">
    <property type="protein sequence ID" value="ENSMGAP00000015684.3"/>
    <property type="gene ID" value="ENSMGAG00000014799.3"/>
</dbReference>
<evidence type="ECO:0000313" key="13">
    <source>
        <dbReference type="Proteomes" id="UP000001645"/>
    </source>
</evidence>
<evidence type="ECO:0000256" key="5">
    <source>
        <dbReference type="ARBA" id="ARBA00023159"/>
    </source>
</evidence>
<dbReference type="GO" id="GO:0046983">
    <property type="term" value="F:protein dimerization activity"/>
    <property type="evidence" value="ECO:0007669"/>
    <property type="project" value="InterPro"/>
</dbReference>
<dbReference type="Bgee" id="ENSMGAG00000014799">
    <property type="expression patterns" value="Expressed in gizzard and 15 other cell types or tissues"/>
</dbReference>
<dbReference type="SUPFAM" id="SSF47459">
    <property type="entry name" value="HLH, helix-loop-helix DNA-binding domain"/>
    <property type="match status" value="1"/>
</dbReference>
<evidence type="ECO:0000259" key="11">
    <source>
        <dbReference type="PROSITE" id="PS50888"/>
    </source>
</evidence>
<dbReference type="GO" id="GO:1990513">
    <property type="term" value="C:CLOCK-BMAL transcription complex"/>
    <property type="evidence" value="ECO:0007669"/>
    <property type="project" value="TreeGrafter"/>
</dbReference>
<dbReference type="HOGENOM" id="CLU_010044_2_2_1"/>
<feature type="compositionally biased region" description="Low complexity" evidence="9">
    <location>
        <begin position="744"/>
        <end position="763"/>
    </location>
</feature>
<dbReference type="InterPro" id="IPR001067">
    <property type="entry name" value="Nuc_translocat"/>
</dbReference>
<evidence type="ECO:0000256" key="9">
    <source>
        <dbReference type="SAM" id="MobiDB-lite"/>
    </source>
</evidence>
<dbReference type="GO" id="GO:0032922">
    <property type="term" value="P:circadian regulation of gene expression"/>
    <property type="evidence" value="ECO:0007669"/>
    <property type="project" value="InterPro"/>
</dbReference>
<dbReference type="Gene3D" id="3.30.450.20">
    <property type="entry name" value="PAS domain"/>
    <property type="match status" value="2"/>
</dbReference>
<keyword evidence="6" id="KW-0804">Transcription</keyword>
<dbReference type="FunFam" id="3.30.450.20:FF:000022">
    <property type="entry name" value="circadian locomoter output cycles protein kaput"/>
    <property type="match status" value="1"/>
</dbReference>
<organism evidence="12 13">
    <name type="scientific">Meleagris gallopavo</name>
    <name type="common">Wild turkey</name>
    <dbReference type="NCBI Taxonomy" id="9103"/>
    <lineage>
        <taxon>Eukaryota</taxon>
        <taxon>Metazoa</taxon>
        <taxon>Chordata</taxon>
        <taxon>Craniata</taxon>
        <taxon>Vertebrata</taxon>
        <taxon>Euteleostomi</taxon>
        <taxon>Archelosauria</taxon>
        <taxon>Archosauria</taxon>
        <taxon>Dinosauria</taxon>
        <taxon>Saurischia</taxon>
        <taxon>Theropoda</taxon>
        <taxon>Coelurosauria</taxon>
        <taxon>Aves</taxon>
        <taxon>Neognathae</taxon>
        <taxon>Galloanserae</taxon>
        <taxon>Galliformes</taxon>
        <taxon>Phasianidae</taxon>
        <taxon>Meleagridinae</taxon>
        <taxon>Meleagris</taxon>
    </lineage>
</organism>
<feature type="region of interest" description="Disordered" evidence="9">
    <location>
        <begin position="740"/>
        <end position="823"/>
    </location>
</feature>
<proteinExistence type="predicted"/>
<feature type="compositionally biased region" description="Low complexity" evidence="9">
    <location>
        <begin position="790"/>
        <end position="823"/>
    </location>
</feature>
<dbReference type="PROSITE" id="PS50888">
    <property type="entry name" value="BHLH"/>
    <property type="match status" value="1"/>
</dbReference>
<dbReference type="SUPFAM" id="SSF55785">
    <property type="entry name" value="PYP-like sensor domain (PAS domain)"/>
    <property type="match status" value="2"/>
</dbReference>
<dbReference type="AlphaFoldDB" id="G1NPL7"/>
<dbReference type="InterPro" id="IPR011598">
    <property type="entry name" value="bHLH_dom"/>
</dbReference>
<dbReference type="PROSITE" id="PS50112">
    <property type="entry name" value="PAS"/>
    <property type="match status" value="2"/>
</dbReference>
<sequence>MLLLWKNCLDNLMDEDEKDRAKRASRNKSEKKRRDQFNVLIKELSSMLPGNTRKMDKTTVLEKVIGFLQKHNEVSAQTEISEIHQDWKPSFLSNEEFTQLMLEALDGFIIAVTTGGSIIYVSDSITPLLGHLPCDVLDQNLLNFLPEQEHSEIYKMLSSCMLMTDSASSDYLKTDNELEFYCHLLRGSLNPKEFPTYEYIKFVGNFRSYSNVPNSTCNGFDEALPRAYRASPGKQICFVATVRLATPQFLKEMCIVEEPLEEFTSRHSLEWKFLFLDHRAPPIIGYLPFEVLGTSGYDYYHIDDLELLARCHEHLMQFGKGKSCCYRFLTKGQQWIWLQTHYYITYHQWNSKPEFIVCTHMVVSYADVRVERRQEMGLEEVSSEVVSSALKDSGSSLDPEQHFNALDIGASILSASRTPSVSSRSSPKSSHTPKSDPATTPTKLTAETSTPLQRTSSTQQDLSTHRLSQPTTLQASLPSQPSCELLPQQLLPQATLQSQPAPLAQFSAQFSMFQTIKDQLEQRTRILQANIRWQQEELQKIQEQLCLVQDSSVQMFLQQPAVSLSFSNIQQSESQPLQQRPGVISQQQLVPSPQLPGQIASPQTPSQQVLREASVILSQGPKAERSTELTTGSSRPTRSTATLFCPSTPLSRRGPGPSSGPVASAAGCSHDQQLRLLLSQPIQPMMPTSCNARHSSDLSMAGSQAKYSQNQQMFQSLEVQASSSSSPIVLMGQAVLNQGFPTTPSQSSSLPSMQLQHQQHQQQRYLQVQTPSSLHNEQTDSLLLPSYSPQQGNMGYHQTQQQQQLPRRSNSLSESSNLPQPLR</sequence>
<feature type="compositionally biased region" description="Low complexity" evidence="9">
    <location>
        <begin position="417"/>
        <end position="432"/>
    </location>
</feature>
<dbReference type="FunFam" id="4.10.280.10:FF:000013">
    <property type="entry name" value="Circadian locomoter output cycles protein kaput"/>
    <property type="match status" value="1"/>
</dbReference>
<feature type="coiled-coil region" evidence="8">
    <location>
        <begin position="517"/>
        <end position="544"/>
    </location>
</feature>
<keyword evidence="1" id="KW-0677">Repeat</keyword>
<feature type="domain" description="PAS" evidence="10">
    <location>
        <begin position="94"/>
        <end position="164"/>
    </location>
</feature>
<keyword evidence="13" id="KW-1185">Reference proteome</keyword>
<keyword evidence="8" id="KW-0175">Coiled coil</keyword>
<reference evidence="12" key="2">
    <citation type="submission" date="2025-08" db="UniProtKB">
        <authorList>
            <consortium name="Ensembl"/>
        </authorList>
    </citation>
    <scope>IDENTIFICATION</scope>
</reference>
<dbReference type="FunFam" id="3.30.450.20:FF:000016">
    <property type="entry name" value="Circadian locomoter output cycles protein"/>
    <property type="match status" value="1"/>
</dbReference>
<dbReference type="SMART" id="SM00091">
    <property type="entry name" value="PAS"/>
    <property type="match status" value="2"/>
</dbReference>
<keyword evidence="7" id="KW-0539">Nucleus</keyword>
<keyword evidence="3" id="KW-0090">Biological rhythms</keyword>
<dbReference type="SMART" id="SM00353">
    <property type="entry name" value="HLH"/>
    <property type="match status" value="1"/>
</dbReference>
<dbReference type="PRINTS" id="PR00785">
    <property type="entry name" value="NCTRNSLOCATR"/>
</dbReference>
<feature type="compositionally biased region" description="Polar residues" evidence="9">
    <location>
        <begin position="437"/>
        <end position="475"/>
    </location>
</feature>
<evidence type="ECO:0000256" key="7">
    <source>
        <dbReference type="ARBA" id="ARBA00023242"/>
    </source>
</evidence>
<reference evidence="12" key="3">
    <citation type="submission" date="2025-09" db="UniProtKB">
        <authorList>
            <consortium name="Ensembl"/>
        </authorList>
    </citation>
    <scope>IDENTIFICATION</scope>
</reference>
<feature type="compositionally biased region" description="Polar residues" evidence="9">
    <location>
        <begin position="628"/>
        <end position="642"/>
    </location>
</feature>
<dbReference type="Pfam" id="PF14598">
    <property type="entry name" value="PAS_11"/>
    <property type="match status" value="1"/>
</dbReference>
<dbReference type="GO" id="GO:0000981">
    <property type="term" value="F:DNA-binding transcription factor activity, RNA polymerase II-specific"/>
    <property type="evidence" value="ECO:0007669"/>
    <property type="project" value="InterPro"/>
</dbReference>
<dbReference type="GO" id="GO:0000978">
    <property type="term" value="F:RNA polymerase II cis-regulatory region sequence-specific DNA binding"/>
    <property type="evidence" value="ECO:0007669"/>
    <property type="project" value="UniProtKB-ARBA"/>
</dbReference>
<dbReference type="Pfam" id="PF00010">
    <property type="entry name" value="HLH"/>
    <property type="match status" value="1"/>
</dbReference>
<dbReference type="InterPro" id="IPR001610">
    <property type="entry name" value="PAC"/>
</dbReference>
<feature type="domain" description="PAS" evidence="10">
    <location>
        <begin position="272"/>
        <end position="319"/>
    </location>
</feature>
<keyword evidence="4" id="KW-0238">DNA-binding</keyword>
<evidence type="ECO:0000256" key="3">
    <source>
        <dbReference type="ARBA" id="ARBA00023108"/>
    </source>
</evidence>
<gene>
    <name evidence="12" type="primary">NPAS2</name>
</gene>
<keyword evidence="5" id="KW-0010">Activator</keyword>
<evidence type="ECO:0000313" key="12">
    <source>
        <dbReference type="Ensembl" id="ENSMGAP00000015684.3"/>
    </source>
</evidence>
<accession>G1NPL7</accession>
<evidence type="ECO:0000256" key="8">
    <source>
        <dbReference type="SAM" id="Coils"/>
    </source>
</evidence>
<dbReference type="Gene3D" id="4.10.280.10">
    <property type="entry name" value="Helix-loop-helix DNA-binding domain"/>
    <property type="match status" value="1"/>
</dbReference>
<protein>
    <submittedName>
        <fullName evidence="12">Neuronal PAS domain protein 2</fullName>
    </submittedName>
</protein>
<dbReference type="CDD" id="cd19737">
    <property type="entry name" value="bHLH-PAS_NPAS2_PASD4"/>
    <property type="match status" value="1"/>
</dbReference>